<dbReference type="Pfam" id="PF06892">
    <property type="entry name" value="Phage_CP76"/>
    <property type="match status" value="1"/>
</dbReference>
<dbReference type="InterPro" id="IPR009679">
    <property type="entry name" value="Phage_186_CII-like"/>
</dbReference>
<evidence type="ECO:0000313" key="1">
    <source>
        <dbReference type="EMBL" id="MDH0655926.1"/>
    </source>
</evidence>
<reference evidence="1" key="1">
    <citation type="submission" date="2022-09" db="EMBL/GenBank/DDBJ databases">
        <title>Intensive care unit water sources are persistently colonized with multi-drug resistant bacteria and are the site of extensive horizontal gene transfer of antibiotic resistance genes.</title>
        <authorList>
            <person name="Diorio-Toth L."/>
        </authorList>
    </citation>
    <scope>NUCLEOTIDE SEQUENCE</scope>
    <source>
        <strain evidence="1">GD03851</strain>
    </source>
</reference>
<comment type="caution">
    <text evidence="1">The sequence shown here is derived from an EMBL/GenBank/DDBJ whole genome shotgun (WGS) entry which is preliminary data.</text>
</comment>
<organism evidence="1 2">
    <name type="scientific">Acinetobacter johnsonii</name>
    <dbReference type="NCBI Taxonomy" id="40214"/>
    <lineage>
        <taxon>Bacteria</taxon>
        <taxon>Pseudomonadati</taxon>
        <taxon>Pseudomonadota</taxon>
        <taxon>Gammaproteobacteria</taxon>
        <taxon>Moraxellales</taxon>
        <taxon>Moraxellaceae</taxon>
        <taxon>Acinetobacter</taxon>
    </lineage>
</organism>
<dbReference type="RefSeq" id="WP_279698224.1">
    <property type="nucleotide sequence ID" value="NZ_JAOCDR010000011.1"/>
</dbReference>
<sequence>MINKKEKVLPLSLALRAAVYAKDDQSLISRIAEKNCWNLTTFRNSLCPTTTTHKANIHHFEAVLNETRDSGIMDSVCAIHGNAAWFELPLLENLGKADFIMKIGKLAQEQGDLSLSIANAIGDGVISSDELAVIQKDVMDLVRVALTLLAMVEQQHEQVI</sequence>
<gene>
    <name evidence="1" type="ORF">N5D11_07320</name>
</gene>
<protein>
    <submittedName>
        <fullName evidence="1">Rha family transcriptional regulator</fullName>
    </submittedName>
</protein>
<dbReference type="EMBL" id="JAOCDR010000011">
    <property type="protein sequence ID" value="MDH0655926.1"/>
    <property type="molecule type" value="Genomic_DNA"/>
</dbReference>
<evidence type="ECO:0000313" key="2">
    <source>
        <dbReference type="Proteomes" id="UP001161099"/>
    </source>
</evidence>
<name>A0AA42IDM2_ACIJO</name>
<accession>A0AA42IDM2</accession>
<dbReference type="Proteomes" id="UP001161099">
    <property type="component" value="Unassembled WGS sequence"/>
</dbReference>
<dbReference type="AlphaFoldDB" id="A0AA42IDM2"/>
<dbReference type="GO" id="GO:0003677">
    <property type="term" value="F:DNA binding"/>
    <property type="evidence" value="ECO:0007669"/>
    <property type="project" value="InterPro"/>
</dbReference>
<proteinExistence type="predicted"/>